<dbReference type="PANTHER" id="PTHR23542:SF1">
    <property type="entry name" value="MAJOR FACILITATOR SUPERFAMILY (MFS) PROFILE DOMAIN-CONTAINING PROTEIN"/>
    <property type="match status" value="1"/>
</dbReference>
<feature type="transmembrane region" description="Helical" evidence="1">
    <location>
        <begin position="22"/>
        <end position="44"/>
    </location>
</feature>
<protein>
    <submittedName>
        <fullName evidence="2">MFS transporter</fullName>
    </submittedName>
</protein>
<keyword evidence="1" id="KW-1133">Transmembrane helix</keyword>
<reference evidence="2 3" key="1">
    <citation type="submission" date="2019-11" db="EMBL/GenBank/DDBJ databases">
        <title>Acidiferrimicrobium australis gen. nov., sp. nov., an acidophilic and obligately heterotrophic, member of the Actinobacteria that catalyses dissimilatory oxido- reduction of iron isolated from metal-rich acidic water in Chile.</title>
        <authorList>
            <person name="Gonzalez D."/>
            <person name="Huber K."/>
            <person name="Hedrich S."/>
            <person name="Rojas-Villalobos C."/>
            <person name="Quatrini R."/>
            <person name="Dinamarca M.A."/>
            <person name="Schwarz A."/>
            <person name="Canales C."/>
            <person name="Nancucheo I."/>
        </authorList>
    </citation>
    <scope>NUCLEOTIDE SEQUENCE [LARGE SCALE GENOMIC DNA]</scope>
    <source>
        <strain evidence="2 3">USS-CCA1</strain>
    </source>
</reference>
<evidence type="ECO:0000313" key="2">
    <source>
        <dbReference type="EMBL" id="MST34470.1"/>
    </source>
</evidence>
<comment type="caution">
    <text evidence="2">The sequence shown here is derived from an EMBL/GenBank/DDBJ whole genome shotgun (WGS) entry which is preliminary data.</text>
</comment>
<gene>
    <name evidence="2" type="ORF">GHK86_17300</name>
</gene>
<accession>A0ABW9QXA3</accession>
<feature type="transmembrane region" description="Helical" evidence="1">
    <location>
        <begin position="82"/>
        <end position="103"/>
    </location>
</feature>
<dbReference type="Proteomes" id="UP000437736">
    <property type="component" value="Unassembled WGS sequence"/>
</dbReference>
<keyword evidence="3" id="KW-1185">Reference proteome</keyword>
<dbReference type="PANTHER" id="PTHR23542">
    <property type="match status" value="1"/>
</dbReference>
<sequence>MSLFSGAAAYTRLLRLPDARRIVVASCICRLSYGMLSLALLLVVEHATGSFAAAGTAGAAFSLAALTAPAKARFIGSRPRRWGIGGLGAAYGASLLALVALGIRQVGAPLPFVALSATAGLATVPIGPMMRARWARVAAPEERRRAYALDVALEDS</sequence>
<proteinExistence type="predicted"/>
<dbReference type="SUPFAM" id="SSF103473">
    <property type="entry name" value="MFS general substrate transporter"/>
    <property type="match status" value="1"/>
</dbReference>
<evidence type="ECO:0000313" key="3">
    <source>
        <dbReference type="Proteomes" id="UP000437736"/>
    </source>
</evidence>
<feature type="non-terminal residue" evidence="2">
    <location>
        <position position="156"/>
    </location>
</feature>
<evidence type="ECO:0000256" key="1">
    <source>
        <dbReference type="SAM" id="Phobius"/>
    </source>
</evidence>
<organism evidence="2 3">
    <name type="scientific">Acidiferrimicrobium australe</name>
    <dbReference type="NCBI Taxonomy" id="2664430"/>
    <lineage>
        <taxon>Bacteria</taxon>
        <taxon>Bacillati</taxon>
        <taxon>Actinomycetota</taxon>
        <taxon>Acidimicrobiia</taxon>
        <taxon>Acidimicrobiales</taxon>
        <taxon>Acidimicrobiaceae</taxon>
        <taxon>Acidiferrimicrobium</taxon>
    </lineage>
</organism>
<name>A0ABW9QXA3_9ACTN</name>
<dbReference type="EMBL" id="WJHE01001022">
    <property type="protein sequence ID" value="MST34470.1"/>
    <property type="molecule type" value="Genomic_DNA"/>
</dbReference>
<dbReference type="InterPro" id="IPR036259">
    <property type="entry name" value="MFS_trans_sf"/>
</dbReference>
<keyword evidence="1" id="KW-0812">Transmembrane</keyword>
<feature type="transmembrane region" description="Helical" evidence="1">
    <location>
        <begin position="109"/>
        <end position="127"/>
    </location>
</feature>
<feature type="transmembrane region" description="Helical" evidence="1">
    <location>
        <begin position="50"/>
        <end position="70"/>
    </location>
</feature>
<keyword evidence="1" id="KW-0472">Membrane</keyword>